<dbReference type="GO" id="GO:0005975">
    <property type="term" value="P:carbohydrate metabolic process"/>
    <property type="evidence" value="ECO:0007669"/>
    <property type="project" value="InterPro"/>
</dbReference>
<dbReference type="PANTHER" id="PTHR10353:SF327">
    <property type="entry name" value="GLYCOSIDE HYDROLASE FAMILY 1 PROTEIN"/>
    <property type="match status" value="1"/>
</dbReference>
<evidence type="ECO:0000313" key="6">
    <source>
        <dbReference type="Proteomes" id="UP000447434"/>
    </source>
</evidence>
<dbReference type="Proteomes" id="UP000447434">
    <property type="component" value="Chromosome 22"/>
</dbReference>
<dbReference type="Pfam" id="PF00232">
    <property type="entry name" value="Glyco_hydro_1"/>
    <property type="match status" value="1"/>
</dbReference>
<keyword evidence="6" id="KW-1185">Reference proteome</keyword>
<comment type="similarity">
    <text evidence="1 4">Belongs to the glycosyl hydrolase 1 family.</text>
</comment>
<evidence type="ECO:0000256" key="1">
    <source>
        <dbReference type="ARBA" id="ARBA00010838"/>
    </source>
</evidence>
<keyword evidence="2" id="KW-0378">Hydrolase</keyword>
<evidence type="ECO:0000256" key="4">
    <source>
        <dbReference type="RuleBase" id="RU003690"/>
    </source>
</evidence>
<organism evidence="5 6">
    <name type="scientific">Lupinus albus</name>
    <name type="common">White lupine</name>
    <name type="synonym">Lupinus termis</name>
    <dbReference type="NCBI Taxonomy" id="3870"/>
    <lineage>
        <taxon>Eukaryota</taxon>
        <taxon>Viridiplantae</taxon>
        <taxon>Streptophyta</taxon>
        <taxon>Embryophyta</taxon>
        <taxon>Tracheophyta</taxon>
        <taxon>Spermatophyta</taxon>
        <taxon>Magnoliopsida</taxon>
        <taxon>eudicotyledons</taxon>
        <taxon>Gunneridae</taxon>
        <taxon>Pentapetalae</taxon>
        <taxon>rosids</taxon>
        <taxon>fabids</taxon>
        <taxon>Fabales</taxon>
        <taxon>Fabaceae</taxon>
        <taxon>Papilionoideae</taxon>
        <taxon>50 kb inversion clade</taxon>
        <taxon>genistoids sensu lato</taxon>
        <taxon>core genistoids</taxon>
        <taxon>Genisteae</taxon>
        <taxon>Lupinus</taxon>
    </lineage>
</organism>
<evidence type="ECO:0000256" key="2">
    <source>
        <dbReference type="ARBA" id="ARBA00022801"/>
    </source>
</evidence>
<keyword evidence="3" id="KW-0326">Glycosidase</keyword>
<proteinExistence type="inferred from homology"/>
<dbReference type="Gene3D" id="3.20.20.80">
    <property type="entry name" value="Glycosidases"/>
    <property type="match status" value="1"/>
</dbReference>
<sequence>MALEFHLVLNVIIVLSSVIIIESVKILKNDVSISNINRNSFPEGFIFGAASAAYQYEGAVDVDGRGPCIWDSFTHNYPDKIQDRSNGDTAVDQYHRYKEDVDIMIDMNMDAYRFSISWSRILPKGKISGGVNKEGINYYNNLINEVLAKGLQPFVTIFHWDLPQALEEEYGGFLSPNIVNDFEDYAELCFKEFGDRVKHWITLNEPWTFSQNGYALGVFAPGRCSAWLNQNCTGGDSATEPYIVSHHLLLAHSAAVNVYRTKYQTSQKGLIGITLVTDWVLPLTDTKLDQQAAQRALDFMLGWYMEPLTRGSYPRSMQSLVKNRLPKFSSDQIKLLKGSFDFIGINYYTSCYAANAPQLSGLSPSYLTDSLVNLLYERNGTAIGPRGASFWLYVYPRGILDVLLYMKHKYNNPLIYITENGVDGLDDPTLSLEEALNDTYRIDYHYQHLYYLQNAIKDGVNVKGYFAWSLMDNFNWDSGHRVRFGIYFVDYKNGLKRHPKLSAHWFRNFLQHKKLELHDSG</sequence>
<dbReference type="FunFam" id="3.20.20.80:FF:000020">
    <property type="entry name" value="Beta-glucosidase 12"/>
    <property type="match status" value="1"/>
</dbReference>
<dbReference type="OrthoDB" id="65569at2759"/>
<accession>A0A6A4NHJ6</accession>
<dbReference type="EMBL" id="WOCE01000022">
    <property type="protein sequence ID" value="KAE9588311.1"/>
    <property type="molecule type" value="Genomic_DNA"/>
</dbReference>
<gene>
    <name evidence="5" type="ORF">Lalb_Chr22g0354011</name>
</gene>
<comment type="caution">
    <text evidence="5">The sequence shown here is derived from an EMBL/GenBank/DDBJ whole genome shotgun (WGS) entry which is preliminary data.</text>
</comment>
<evidence type="ECO:0000256" key="3">
    <source>
        <dbReference type="ARBA" id="ARBA00023295"/>
    </source>
</evidence>
<dbReference type="PRINTS" id="PR00131">
    <property type="entry name" value="GLHYDRLASE1"/>
</dbReference>
<reference evidence="6" key="1">
    <citation type="journal article" date="2020" name="Nat. Commun.">
        <title>Genome sequence of the cluster root forming white lupin.</title>
        <authorList>
            <person name="Hufnagel B."/>
            <person name="Marques A."/>
            <person name="Soriano A."/>
            <person name="Marques L."/>
            <person name="Divol F."/>
            <person name="Doumas P."/>
            <person name="Sallet E."/>
            <person name="Mancinotti D."/>
            <person name="Carrere S."/>
            <person name="Marande W."/>
            <person name="Arribat S."/>
            <person name="Keller J."/>
            <person name="Huneau C."/>
            <person name="Blein T."/>
            <person name="Aime D."/>
            <person name="Laguerre M."/>
            <person name="Taylor J."/>
            <person name="Schubert V."/>
            <person name="Nelson M."/>
            <person name="Geu-Flores F."/>
            <person name="Crespi M."/>
            <person name="Gallardo-Guerrero K."/>
            <person name="Delaux P.-M."/>
            <person name="Salse J."/>
            <person name="Berges H."/>
            <person name="Guyot R."/>
            <person name="Gouzy J."/>
            <person name="Peret B."/>
        </authorList>
    </citation>
    <scope>NUCLEOTIDE SEQUENCE [LARGE SCALE GENOMIC DNA]</scope>
    <source>
        <strain evidence="6">cv. Amiga</strain>
    </source>
</reference>
<protein>
    <submittedName>
        <fullName evidence="5">Putative beta-glucosidase</fullName>
    </submittedName>
</protein>
<name>A0A6A4NHJ6_LUPAL</name>
<evidence type="ECO:0000313" key="5">
    <source>
        <dbReference type="EMBL" id="KAE9588311.1"/>
    </source>
</evidence>
<dbReference type="PANTHER" id="PTHR10353">
    <property type="entry name" value="GLYCOSYL HYDROLASE"/>
    <property type="match status" value="1"/>
</dbReference>
<dbReference type="InterPro" id="IPR017853">
    <property type="entry name" value="GH"/>
</dbReference>
<dbReference type="PROSITE" id="PS00653">
    <property type="entry name" value="GLYCOSYL_HYDROL_F1_2"/>
    <property type="match status" value="1"/>
</dbReference>
<dbReference type="SUPFAM" id="SSF51445">
    <property type="entry name" value="(Trans)glycosidases"/>
    <property type="match status" value="1"/>
</dbReference>
<dbReference type="InterPro" id="IPR001360">
    <property type="entry name" value="Glyco_hydro_1"/>
</dbReference>
<dbReference type="InterPro" id="IPR033132">
    <property type="entry name" value="GH_1_N_CS"/>
</dbReference>
<dbReference type="AlphaFoldDB" id="A0A6A4NHJ6"/>
<dbReference type="GO" id="GO:0008422">
    <property type="term" value="F:beta-glucosidase activity"/>
    <property type="evidence" value="ECO:0007669"/>
    <property type="project" value="TreeGrafter"/>
</dbReference>